<dbReference type="InterPro" id="IPR011990">
    <property type="entry name" value="TPR-like_helical_dom_sf"/>
</dbReference>
<dbReference type="Gene3D" id="3.30.200.20">
    <property type="entry name" value="Phosphorylase Kinase, domain 1"/>
    <property type="match status" value="1"/>
</dbReference>
<dbReference type="GO" id="GO:0004674">
    <property type="term" value="F:protein serine/threonine kinase activity"/>
    <property type="evidence" value="ECO:0007669"/>
    <property type="project" value="TreeGrafter"/>
</dbReference>
<evidence type="ECO:0000259" key="7">
    <source>
        <dbReference type="PROSITE" id="PS50011"/>
    </source>
</evidence>
<dbReference type="PROSITE" id="PS00107">
    <property type="entry name" value="PROTEIN_KINASE_ATP"/>
    <property type="match status" value="1"/>
</dbReference>
<evidence type="ECO:0000256" key="5">
    <source>
        <dbReference type="PROSITE-ProRule" id="PRU10141"/>
    </source>
</evidence>
<protein>
    <submittedName>
        <fullName evidence="8">Protein kinase</fullName>
    </submittedName>
</protein>
<dbReference type="Gene3D" id="1.10.510.10">
    <property type="entry name" value="Transferase(Phosphotransferase) domain 1"/>
    <property type="match status" value="1"/>
</dbReference>
<feature type="binding site" evidence="5">
    <location>
        <position position="38"/>
    </location>
    <ligand>
        <name>ATP</name>
        <dbReference type="ChEBI" id="CHEBI:30616"/>
    </ligand>
</feature>
<dbReference type="SUPFAM" id="SSF48452">
    <property type="entry name" value="TPR-like"/>
    <property type="match status" value="2"/>
</dbReference>
<reference evidence="8" key="2">
    <citation type="submission" date="2021-04" db="EMBL/GenBank/DDBJ databases">
        <authorList>
            <person name="Gilroy R."/>
        </authorList>
    </citation>
    <scope>NUCLEOTIDE SEQUENCE</scope>
    <source>
        <strain evidence="8">CHK186-1790</strain>
    </source>
</reference>
<dbReference type="CDD" id="cd14014">
    <property type="entry name" value="STKc_PknB_like"/>
    <property type="match status" value="1"/>
</dbReference>
<reference evidence="8" key="1">
    <citation type="journal article" date="2021" name="PeerJ">
        <title>Extensive microbial diversity within the chicken gut microbiome revealed by metagenomics and culture.</title>
        <authorList>
            <person name="Gilroy R."/>
            <person name="Ravi A."/>
            <person name="Getino M."/>
            <person name="Pursley I."/>
            <person name="Horton D.L."/>
            <person name="Alikhan N.F."/>
            <person name="Baker D."/>
            <person name="Gharbi K."/>
            <person name="Hall N."/>
            <person name="Watson M."/>
            <person name="Adriaenssens E.M."/>
            <person name="Foster-Nyarko E."/>
            <person name="Jarju S."/>
            <person name="Secka A."/>
            <person name="Antonio M."/>
            <person name="Oren A."/>
            <person name="Chaudhuri R.R."/>
            <person name="La Ragione R."/>
            <person name="Hildebrand F."/>
            <person name="Pallen M.J."/>
        </authorList>
    </citation>
    <scope>NUCLEOTIDE SEQUENCE</scope>
    <source>
        <strain evidence="8">CHK186-1790</strain>
    </source>
</reference>
<organism evidence="8 9">
    <name type="scientific">Candidatus Intestinimonas pullistercoris</name>
    <dbReference type="NCBI Taxonomy" id="2838623"/>
    <lineage>
        <taxon>Bacteria</taxon>
        <taxon>Bacillati</taxon>
        <taxon>Bacillota</taxon>
        <taxon>Clostridia</taxon>
        <taxon>Eubacteriales</taxon>
        <taxon>Intestinimonas</taxon>
    </lineage>
</organism>
<dbReference type="PANTHER" id="PTHR43289:SF34">
    <property type="entry name" value="SERINE_THREONINE-PROTEIN KINASE YBDM-RELATED"/>
    <property type="match status" value="1"/>
</dbReference>
<dbReference type="SUPFAM" id="SSF56112">
    <property type="entry name" value="Protein kinase-like (PK-like)"/>
    <property type="match status" value="1"/>
</dbReference>
<keyword evidence="3 8" id="KW-0418">Kinase</keyword>
<keyword evidence="4 5" id="KW-0067">ATP-binding</keyword>
<evidence type="ECO:0000313" key="9">
    <source>
        <dbReference type="Proteomes" id="UP000823882"/>
    </source>
</evidence>
<dbReference type="AlphaFoldDB" id="A0A9D2T0L4"/>
<dbReference type="InterPro" id="IPR011009">
    <property type="entry name" value="Kinase-like_dom_sf"/>
</dbReference>
<dbReference type="PROSITE" id="PS00108">
    <property type="entry name" value="PROTEIN_KINASE_ST"/>
    <property type="match status" value="1"/>
</dbReference>
<name>A0A9D2T0L4_9FIRM</name>
<dbReference type="Gene3D" id="1.25.40.10">
    <property type="entry name" value="Tetratricopeptide repeat domain"/>
    <property type="match status" value="2"/>
</dbReference>
<comment type="caution">
    <text evidence="8">The sequence shown here is derived from an EMBL/GenBank/DDBJ whole genome shotgun (WGS) entry which is preliminary data.</text>
</comment>
<dbReference type="InterPro" id="IPR017441">
    <property type="entry name" value="Protein_kinase_ATP_BS"/>
</dbReference>
<keyword evidence="1" id="KW-0808">Transferase</keyword>
<gene>
    <name evidence="8" type="ORF">H9701_04300</name>
</gene>
<dbReference type="InterPro" id="IPR000719">
    <property type="entry name" value="Prot_kinase_dom"/>
</dbReference>
<dbReference type="GO" id="GO:0005524">
    <property type="term" value="F:ATP binding"/>
    <property type="evidence" value="ECO:0007669"/>
    <property type="project" value="UniProtKB-UniRule"/>
</dbReference>
<feature type="transmembrane region" description="Helical" evidence="6">
    <location>
        <begin position="273"/>
        <end position="294"/>
    </location>
</feature>
<dbReference type="PROSITE" id="PS50011">
    <property type="entry name" value="PROTEIN_KINASE_DOM"/>
    <property type="match status" value="1"/>
</dbReference>
<keyword evidence="6" id="KW-0812">Transmembrane</keyword>
<dbReference type="Pfam" id="PF00069">
    <property type="entry name" value="Pkinase"/>
    <property type="match status" value="1"/>
</dbReference>
<evidence type="ECO:0000256" key="3">
    <source>
        <dbReference type="ARBA" id="ARBA00022777"/>
    </source>
</evidence>
<keyword evidence="6" id="KW-1133">Transmembrane helix</keyword>
<keyword evidence="6" id="KW-0472">Membrane</keyword>
<evidence type="ECO:0000256" key="1">
    <source>
        <dbReference type="ARBA" id="ARBA00022679"/>
    </source>
</evidence>
<evidence type="ECO:0000256" key="4">
    <source>
        <dbReference type="ARBA" id="ARBA00022840"/>
    </source>
</evidence>
<dbReference type="SMART" id="SM00220">
    <property type="entry name" value="S_TKc"/>
    <property type="match status" value="1"/>
</dbReference>
<sequence length="662" mass="74529">MTTTFNDTYEIKSIIGRGGMSTVYLAEHKRLHTRWAVKEVHKRQAARFDFLAESNILKKLQHPMLPRIVDIFEDPDSIYLVEDFVEGITLEDLLKRQKRIDEATGLQWFRDLCGVLGYLHRQQPHPIIYRDMKPSNVMLQPDGTLKLIDFGIAREYKQDSSGDTTYIGTKGYAAPEQFGKAQTDARTDIYSLGVTMYHLLTGKSPYEPPYQFVPARQLVPELSHGIEHILDKCIQPEPERRYQSVDELLDDLDHIYRYDQAWKKVQTTKRVRVAVLAVMLAASIGLMAGGQVLMAGEREDQYNTLLAQASDQAAADPEGAVATLGEARDLFPDRPESYRQETYVRYLSGDYQGCVDYGETVLESFPGDGQTLLTVASAYFELGDYETAAQDFYQGAQSFEMNADHLRDYAVCLGRTGDVEGAEAVLAQLTGQGTDPDVTTYIQGEVDYALGDYTGAEAEFLSVLNSTQDAGLQRRALRSAAELYRDCAALARTGASPIATPATKSAELLSWGIETFGLRYDSTLWELLALAYFEAYHTDPDVSPEFLTRSAECFNRVLELGVVKDYLYSNLYTIYYEQGEYDLAEQALQDYEAAFPQDYMPHALRGMLLITLENEKPQAQRDYSQALAEYETAGGLIRGEDDATYYQQLGSLIQQIYDNGWL</sequence>
<evidence type="ECO:0000256" key="6">
    <source>
        <dbReference type="SAM" id="Phobius"/>
    </source>
</evidence>
<feature type="domain" description="Protein kinase" evidence="7">
    <location>
        <begin position="9"/>
        <end position="257"/>
    </location>
</feature>
<evidence type="ECO:0000256" key="2">
    <source>
        <dbReference type="ARBA" id="ARBA00022741"/>
    </source>
</evidence>
<dbReference type="PANTHER" id="PTHR43289">
    <property type="entry name" value="MITOGEN-ACTIVATED PROTEIN KINASE KINASE KINASE 20-RELATED"/>
    <property type="match status" value="1"/>
</dbReference>
<evidence type="ECO:0000313" key="8">
    <source>
        <dbReference type="EMBL" id="HJC40755.1"/>
    </source>
</evidence>
<dbReference type="Proteomes" id="UP000823882">
    <property type="component" value="Unassembled WGS sequence"/>
</dbReference>
<dbReference type="InterPro" id="IPR008271">
    <property type="entry name" value="Ser/Thr_kinase_AS"/>
</dbReference>
<accession>A0A9D2T0L4</accession>
<dbReference type="EMBL" id="DWWJ01000081">
    <property type="protein sequence ID" value="HJC40755.1"/>
    <property type="molecule type" value="Genomic_DNA"/>
</dbReference>
<proteinExistence type="predicted"/>
<keyword evidence="2 5" id="KW-0547">Nucleotide-binding</keyword>